<evidence type="ECO:0000313" key="3">
    <source>
        <dbReference type="Proteomes" id="UP000076761"/>
    </source>
</evidence>
<proteinExistence type="predicted"/>
<keyword evidence="3" id="KW-1185">Reference proteome</keyword>
<accession>A0A165ML66</accession>
<protein>
    <submittedName>
        <fullName evidence="2">Uncharacterized protein</fullName>
    </submittedName>
</protein>
<evidence type="ECO:0000256" key="1">
    <source>
        <dbReference type="SAM" id="SignalP"/>
    </source>
</evidence>
<gene>
    <name evidence="2" type="ORF">NEOLEDRAFT_1143349</name>
</gene>
<dbReference type="InParanoid" id="A0A165ML66"/>
<reference evidence="2 3" key="1">
    <citation type="journal article" date="2016" name="Mol. Biol. Evol.">
        <title>Comparative Genomics of Early-Diverging Mushroom-Forming Fungi Provides Insights into the Origins of Lignocellulose Decay Capabilities.</title>
        <authorList>
            <person name="Nagy L.G."/>
            <person name="Riley R."/>
            <person name="Tritt A."/>
            <person name="Adam C."/>
            <person name="Daum C."/>
            <person name="Floudas D."/>
            <person name="Sun H."/>
            <person name="Yadav J.S."/>
            <person name="Pangilinan J."/>
            <person name="Larsson K.H."/>
            <person name="Matsuura K."/>
            <person name="Barry K."/>
            <person name="Labutti K."/>
            <person name="Kuo R."/>
            <person name="Ohm R.A."/>
            <person name="Bhattacharya S.S."/>
            <person name="Shirouzu T."/>
            <person name="Yoshinaga Y."/>
            <person name="Martin F.M."/>
            <person name="Grigoriev I.V."/>
            <person name="Hibbett D.S."/>
        </authorList>
    </citation>
    <scope>NUCLEOTIDE SEQUENCE [LARGE SCALE GENOMIC DNA]</scope>
    <source>
        <strain evidence="2 3">HHB14362 ss-1</strain>
    </source>
</reference>
<organism evidence="2 3">
    <name type="scientific">Neolentinus lepideus HHB14362 ss-1</name>
    <dbReference type="NCBI Taxonomy" id="1314782"/>
    <lineage>
        <taxon>Eukaryota</taxon>
        <taxon>Fungi</taxon>
        <taxon>Dikarya</taxon>
        <taxon>Basidiomycota</taxon>
        <taxon>Agaricomycotina</taxon>
        <taxon>Agaricomycetes</taxon>
        <taxon>Gloeophyllales</taxon>
        <taxon>Gloeophyllaceae</taxon>
        <taxon>Neolentinus</taxon>
    </lineage>
</organism>
<evidence type="ECO:0000313" key="2">
    <source>
        <dbReference type="EMBL" id="KZT18477.1"/>
    </source>
</evidence>
<sequence>MGRGRHRLLVLFSLLLLASSLSFYRSGYLGEIDVDCKRLAALYELSSSSSRYP</sequence>
<feature type="chain" id="PRO_5007862490" evidence="1">
    <location>
        <begin position="21"/>
        <end position="53"/>
    </location>
</feature>
<dbReference type="EMBL" id="KV425679">
    <property type="protein sequence ID" value="KZT18477.1"/>
    <property type="molecule type" value="Genomic_DNA"/>
</dbReference>
<dbReference type="AlphaFoldDB" id="A0A165ML66"/>
<feature type="signal peptide" evidence="1">
    <location>
        <begin position="1"/>
        <end position="20"/>
    </location>
</feature>
<dbReference type="Proteomes" id="UP000076761">
    <property type="component" value="Unassembled WGS sequence"/>
</dbReference>
<name>A0A165ML66_9AGAM</name>
<keyword evidence="1" id="KW-0732">Signal</keyword>